<organism evidence="3">
    <name type="scientific">uncultured Solirubrobacteraceae bacterium</name>
    <dbReference type="NCBI Taxonomy" id="1162706"/>
    <lineage>
        <taxon>Bacteria</taxon>
        <taxon>Bacillati</taxon>
        <taxon>Actinomycetota</taxon>
        <taxon>Thermoleophilia</taxon>
        <taxon>Solirubrobacterales</taxon>
        <taxon>Solirubrobacteraceae</taxon>
        <taxon>environmental samples</taxon>
    </lineage>
</organism>
<evidence type="ECO:0000313" key="3">
    <source>
        <dbReference type="EMBL" id="CAA9487871.1"/>
    </source>
</evidence>
<dbReference type="GO" id="GO:0005829">
    <property type="term" value="C:cytosol"/>
    <property type="evidence" value="ECO:0007669"/>
    <property type="project" value="TreeGrafter"/>
</dbReference>
<evidence type="ECO:0000256" key="1">
    <source>
        <dbReference type="ARBA" id="ARBA00004948"/>
    </source>
</evidence>
<dbReference type="InterPro" id="IPR050967">
    <property type="entry name" value="Thiamine_Salvage_TenA"/>
</dbReference>
<protein>
    <recommendedName>
        <fullName evidence="2">Thiaminase-2/PQQC domain-containing protein</fullName>
    </recommendedName>
</protein>
<dbReference type="PANTHER" id="PTHR43198">
    <property type="entry name" value="BIFUNCTIONAL TH2 PROTEIN"/>
    <property type="match status" value="1"/>
</dbReference>
<comment type="pathway">
    <text evidence="1">Cofactor biosynthesis; thiamine diphosphate biosynthesis.</text>
</comment>
<dbReference type="InterPro" id="IPR016084">
    <property type="entry name" value="Haem_Oase-like_multi-hlx"/>
</dbReference>
<reference evidence="3" key="1">
    <citation type="submission" date="2020-02" db="EMBL/GenBank/DDBJ databases">
        <authorList>
            <person name="Meier V. D."/>
        </authorList>
    </citation>
    <scope>NUCLEOTIDE SEQUENCE</scope>
    <source>
        <strain evidence="3">AVDCRST_MAG69</strain>
    </source>
</reference>
<dbReference type="CDD" id="cd19357">
    <property type="entry name" value="TenA_E_At3g16990-like"/>
    <property type="match status" value="1"/>
</dbReference>
<dbReference type="InterPro" id="IPR004305">
    <property type="entry name" value="Thiaminase-2/PQQC"/>
</dbReference>
<dbReference type="PANTHER" id="PTHR43198:SF5">
    <property type="entry name" value="BIFUNCTIONAL TENA-E PROTEIN"/>
    <property type="match status" value="1"/>
</dbReference>
<dbReference type="Gene3D" id="1.20.910.10">
    <property type="entry name" value="Heme oxygenase-like"/>
    <property type="match status" value="1"/>
</dbReference>
<dbReference type="Pfam" id="PF03070">
    <property type="entry name" value="TENA_THI-4"/>
    <property type="match status" value="1"/>
</dbReference>
<dbReference type="SUPFAM" id="SSF48613">
    <property type="entry name" value="Heme oxygenase-like"/>
    <property type="match status" value="1"/>
</dbReference>
<proteinExistence type="predicted"/>
<gene>
    <name evidence="3" type="ORF">AVDCRST_MAG69-1170</name>
</gene>
<feature type="domain" description="Thiaminase-2/PQQC" evidence="2">
    <location>
        <begin position="21"/>
        <end position="174"/>
    </location>
</feature>
<dbReference type="AlphaFoldDB" id="A0A6J4S2V6"/>
<evidence type="ECO:0000259" key="2">
    <source>
        <dbReference type="Pfam" id="PF03070"/>
    </source>
</evidence>
<dbReference type="EMBL" id="CADCVP010000128">
    <property type="protein sequence ID" value="CAA9487871.1"/>
    <property type="molecule type" value="Genomic_DNA"/>
</dbReference>
<name>A0A6J4S2V6_9ACTN</name>
<sequence>MLTATILRDAEPVMTAIGTEPFLTALAENQLPDAALGRWVREDTHFLRTLRRMIARLIADAPTEAAVDVIAGAYPALQSELDRFAEEAARLGEDLESEPSGVTRRFDAVLMRAAEAGFAEGIGAYWAAEVAYLEAWSGVRRQVGLQEPYASWIENWTSDEFRAFVAELGAIVDEHGDPDAARRRAGEVFELERELWRHCFEGDGAGS</sequence>
<accession>A0A6J4S2V6</accession>